<feature type="non-terminal residue" evidence="1">
    <location>
        <position position="41"/>
    </location>
</feature>
<accession>A0A9N9EVB3</accession>
<evidence type="ECO:0000313" key="2">
    <source>
        <dbReference type="Proteomes" id="UP000789508"/>
    </source>
</evidence>
<evidence type="ECO:0000313" key="1">
    <source>
        <dbReference type="EMBL" id="CAG8692550.1"/>
    </source>
</evidence>
<protein>
    <submittedName>
        <fullName evidence="1">1621_t:CDS:1</fullName>
    </submittedName>
</protein>
<proteinExistence type="predicted"/>
<dbReference type="Proteomes" id="UP000789508">
    <property type="component" value="Unassembled WGS sequence"/>
</dbReference>
<keyword evidence="2" id="KW-1185">Reference proteome</keyword>
<dbReference type="EMBL" id="CAJVPS010017149">
    <property type="protein sequence ID" value="CAG8692550.1"/>
    <property type="molecule type" value="Genomic_DNA"/>
</dbReference>
<comment type="caution">
    <text evidence="1">The sequence shown here is derived from an EMBL/GenBank/DDBJ whole genome shotgun (WGS) entry which is preliminary data.</text>
</comment>
<sequence>MNAKWNVARLFENTNLSTLNLSLRGVALKRDRMNHESEVLL</sequence>
<gene>
    <name evidence="1" type="ORF">ALEPTO_LOCUS11260</name>
</gene>
<name>A0A9N9EVB3_9GLOM</name>
<dbReference type="AlphaFoldDB" id="A0A9N9EVB3"/>
<reference evidence="1" key="1">
    <citation type="submission" date="2021-06" db="EMBL/GenBank/DDBJ databases">
        <authorList>
            <person name="Kallberg Y."/>
            <person name="Tangrot J."/>
            <person name="Rosling A."/>
        </authorList>
    </citation>
    <scope>NUCLEOTIDE SEQUENCE</scope>
    <source>
        <strain evidence="1">FL130A</strain>
    </source>
</reference>
<organism evidence="1 2">
    <name type="scientific">Ambispora leptoticha</name>
    <dbReference type="NCBI Taxonomy" id="144679"/>
    <lineage>
        <taxon>Eukaryota</taxon>
        <taxon>Fungi</taxon>
        <taxon>Fungi incertae sedis</taxon>
        <taxon>Mucoromycota</taxon>
        <taxon>Glomeromycotina</taxon>
        <taxon>Glomeromycetes</taxon>
        <taxon>Archaeosporales</taxon>
        <taxon>Ambisporaceae</taxon>
        <taxon>Ambispora</taxon>
    </lineage>
</organism>